<gene>
    <name evidence="1" type="ORF">DFH07DRAFT_846167</name>
</gene>
<reference evidence="1" key="1">
    <citation type="submission" date="2023-03" db="EMBL/GenBank/DDBJ databases">
        <title>Massive genome expansion in bonnet fungi (Mycena s.s.) driven by repeated elements and novel gene families across ecological guilds.</title>
        <authorList>
            <consortium name="Lawrence Berkeley National Laboratory"/>
            <person name="Harder C.B."/>
            <person name="Miyauchi S."/>
            <person name="Viragh M."/>
            <person name="Kuo A."/>
            <person name="Thoen E."/>
            <person name="Andreopoulos B."/>
            <person name="Lu D."/>
            <person name="Skrede I."/>
            <person name="Drula E."/>
            <person name="Henrissat B."/>
            <person name="Morin E."/>
            <person name="Kohler A."/>
            <person name="Barry K."/>
            <person name="LaButti K."/>
            <person name="Morin E."/>
            <person name="Salamov A."/>
            <person name="Lipzen A."/>
            <person name="Mereny Z."/>
            <person name="Hegedus B."/>
            <person name="Baldrian P."/>
            <person name="Stursova M."/>
            <person name="Weitz H."/>
            <person name="Taylor A."/>
            <person name="Grigoriev I.V."/>
            <person name="Nagy L.G."/>
            <person name="Martin F."/>
            <person name="Kauserud H."/>
        </authorList>
    </citation>
    <scope>NUCLEOTIDE SEQUENCE</scope>
    <source>
        <strain evidence="1">CBHHK188m</strain>
    </source>
</reference>
<evidence type="ECO:0000313" key="1">
    <source>
        <dbReference type="EMBL" id="KAJ7732953.1"/>
    </source>
</evidence>
<name>A0AAD7I339_9AGAR</name>
<evidence type="ECO:0000313" key="2">
    <source>
        <dbReference type="Proteomes" id="UP001215280"/>
    </source>
</evidence>
<evidence type="ECO:0008006" key="3">
    <source>
        <dbReference type="Google" id="ProtNLM"/>
    </source>
</evidence>
<dbReference type="AlphaFoldDB" id="A0AAD7I339"/>
<sequence length="520" mass="58224">MIPALHSAMDLDLPSRIARLMITNSPPSESETSEILDLIDVRKKNIAILELDIAPLVMRRDALARSTHSLSLLLSATRTLPFDVLGQIFRETVDLTGDPWTLSYISRRWRATAIECPELWTSIDIDHSASNPMLRPSDYPLEKLQTLLTRSTTHPLSIRFCTVARSFDQPTFSPHADRVLGALIGCSSRWMTVFIRCTKHTFPLLAQVQGRLPILRTLAMDLCLDRFQLDAFDTAPQLRSLDLFGSVMLHTPRPCLLLPWAQITRYSCDFGFWEDQIAALESLVNVRECRLIMANWVDNEHAGLLICPALRRLYVAPGDLEFTAPLLEELVIEPLKMTPPPDTLRNLCSLIRRSACQLTKLCLIAAIPSIHDVSKLITALGLLPSLVELCVQSRRAHETTRLDDLVTSLGATTPYLLPRLEALTFGGYVFLHWSALVDMLETRRNANPTGSGVLRAFSLFHIRRIPHPIPPNELQRLDVLRLAGLDLTDMEGTGAREAMVGVPFFNAGISDGEFWAPETT</sequence>
<organism evidence="1 2">
    <name type="scientific">Mycena maculata</name>
    <dbReference type="NCBI Taxonomy" id="230809"/>
    <lineage>
        <taxon>Eukaryota</taxon>
        <taxon>Fungi</taxon>
        <taxon>Dikarya</taxon>
        <taxon>Basidiomycota</taxon>
        <taxon>Agaricomycotina</taxon>
        <taxon>Agaricomycetes</taxon>
        <taxon>Agaricomycetidae</taxon>
        <taxon>Agaricales</taxon>
        <taxon>Marasmiineae</taxon>
        <taxon>Mycenaceae</taxon>
        <taxon>Mycena</taxon>
    </lineage>
</organism>
<protein>
    <recommendedName>
        <fullName evidence="3">F-box domain-containing protein</fullName>
    </recommendedName>
</protein>
<dbReference type="Proteomes" id="UP001215280">
    <property type="component" value="Unassembled WGS sequence"/>
</dbReference>
<comment type="caution">
    <text evidence="1">The sequence shown here is derived from an EMBL/GenBank/DDBJ whole genome shotgun (WGS) entry which is preliminary data.</text>
</comment>
<proteinExistence type="predicted"/>
<accession>A0AAD7I339</accession>
<keyword evidence="2" id="KW-1185">Reference proteome</keyword>
<dbReference type="EMBL" id="JARJLG010000171">
    <property type="protein sequence ID" value="KAJ7732953.1"/>
    <property type="molecule type" value="Genomic_DNA"/>
</dbReference>